<keyword evidence="30" id="KW-1185">Reference proteome</keyword>
<keyword evidence="5" id="KW-1003">Cell membrane</keyword>
<name>A0AAN9C5B4_9TELE</name>
<accession>A0AAN9C5B4</accession>
<dbReference type="PANTHER" id="PTHR10225">
    <property type="entry name" value="HYALURONAN RECEPTOR"/>
    <property type="match status" value="1"/>
</dbReference>
<dbReference type="Gene3D" id="3.10.100.10">
    <property type="entry name" value="Mannose-Binding Protein A, subunit A"/>
    <property type="match status" value="1"/>
</dbReference>
<dbReference type="GO" id="GO:0005902">
    <property type="term" value="C:microvillus"/>
    <property type="evidence" value="ECO:0007669"/>
    <property type="project" value="UniProtKB-SubCell"/>
</dbReference>
<evidence type="ECO:0000256" key="24">
    <source>
        <dbReference type="PROSITE-ProRule" id="PRU00323"/>
    </source>
</evidence>
<evidence type="ECO:0000256" key="21">
    <source>
        <dbReference type="ARBA" id="ARBA00031823"/>
    </source>
</evidence>
<feature type="compositionally biased region" description="Polar residues" evidence="25">
    <location>
        <begin position="204"/>
        <end position="217"/>
    </location>
</feature>
<feature type="transmembrane region" description="Helical" evidence="26">
    <location>
        <begin position="254"/>
        <end position="276"/>
    </location>
</feature>
<evidence type="ECO:0000256" key="20">
    <source>
        <dbReference type="ARBA" id="ARBA00031179"/>
    </source>
</evidence>
<keyword evidence="13 26" id="KW-0472">Membrane</keyword>
<evidence type="ECO:0000256" key="23">
    <source>
        <dbReference type="ARBA" id="ARBA00032917"/>
    </source>
</evidence>
<dbReference type="GO" id="GO:0042981">
    <property type="term" value="P:regulation of apoptotic process"/>
    <property type="evidence" value="ECO:0007669"/>
    <property type="project" value="UniProtKB-ARBA"/>
</dbReference>
<reference evidence="29 30" key="1">
    <citation type="submission" date="2024-02" db="EMBL/GenBank/DDBJ databases">
        <title>Chromosome-level genome assembly of the Eurasian Minnow (Phoxinus phoxinus).</title>
        <authorList>
            <person name="Oriowo T.O."/>
            <person name="Martin S."/>
            <person name="Stange M."/>
            <person name="Chrysostomakis Y."/>
            <person name="Brown T."/>
            <person name="Winkler S."/>
            <person name="Kukowka S."/>
            <person name="Myers E.W."/>
            <person name="Bohne A."/>
        </authorList>
    </citation>
    <scope>NUCLEOTIDE SEQUENCE [LARGE SCALE GENOMIC DNA]</scope>
    <source>
        <strain evidence="29">ZFMK-TIS-60720</strain>
        <tissue evidence="29">Whole Organism</tissue>
    </source>
</reference>
<keyword evidence="12 26" id="KW-1133">Transmembrane helix</keyword>
<evidence type="ECO:0000256" key="16">
    <source>
        <dbReference type="ARBA" id="ARBA00023180"/>
    </source>
</evidence>
<dbReference type="AlphaFoldDB" id="A0AAN9C5B4"/>
<dbReference type="PRINTS" id="PR00658">
    <property type="entry name" value="CD44"/>
</dbReference>
<evidence type="ECO:0000256" key="1">
    <source>
        <dbReference type="ARBA" id="ARBA00004105"/>
    </source>
</evidence>
<organism evidence="29 30">
    <name type="scientific">Phoxinus phoxinus</name>
    <name type="common">Eurasian minnow</name>
    <dbReference type="NCBI Taxonomy" id="58324"/>
    <lineage>
        <taxon>Eukaryota</taxon>
        <taxon>Metazoa</taxon>
        <taxon>Chordata</taxon>
        <taxon>Craniata</taxon>
        <taxon>Vertebrata</taxon>
        <taxon>Euteleostomi</taxon>
        <taxon>Actinopterygii</taxon>
        <taxon>Neopterygii</taxon>
        <taxon>Teleostei</taxon>
        <taxon>Ostariophysi</taxon>
        <taxon>Cypriniformes</taxon>
        <taxon>Leuciscidae</taxon>
        <taxon>Phoxininae</taxon>
        <taxon>Phoxinus</taxon>
    </lineage>
</organism>
<evidence type="ECO:0000256" key="27">
    <source>
        <dbReference type="SAM" id="SignalP"/>
    </source>
</evidence>
<evidence type="ECO:0000256" key="22">
    <source>
        <dbReference type="ARBA" id="ARBA00032514"/>
    </source>
</evidence>
<dbReference type="GO" id="GO:0007155">
    <property type="term" value="P:cell adhesion"/>
    <property type="evidence" value="ECO:0007669"/>
    <property type="project" value="UniProtKB-KW"/>
</dbReference>
<feature type="chain" id="PRO_5043050547" description="CD44 antigen" evidence="27">
    <location>
        <begin position="19"/>
        <end position="315"/>
    </location>
</feature>
<keyword evidence="6" id="KW-0964">Secreted</keyword>
<evidence type="ECO:0000256" key="11">
    <source>
        <dbReference type="ARBA" id="ARBA00022974"/>
    </source>
</evidence>
<keyword evidence="11" id="KW-0654">Proteoglycan</keyword>
<feature type="disulfide bond" evidence="24">
    <location>
        <begin position="78"/>
        <end position="99"/>
    </location>
</feature>
<dbReference type="Pfam" id="PF00193">
    <property type="entry name" value="Xlink"/>
    <property type="match status" value="1"/>
</dbReference>
<proteinExistence type="predicted"/>
<dbReference type="EMBL" id="JAYKXH010000025">
    <property type="protein sequence ID" value="KAK7122131.1"/>
    <property type="molecule type" value="Genomic_DNA"/>
</dbReference>
<evidence type="ECO:0000256" key="15">
    <source>
        <dbReference type="ARBA" id="ARBA00023170"/>
    </source>
</evidence>
<keyword evidence="15" id="KW-0675">Receptor</keyword>
<keyword evidence="16" id="KW-0325">Glycoprotein</keyword>
<evidence type="ECO:0000256" key="6">
    <source>
        <dbReference type="ARBA" id="ARBA00022525"/>
    </source>
</evidence>
<dbReference type="InterPro" id="IPR016186">
    <property type="entry name" value="C-type_lectin-like/link_sf"/>
</dbReference>
<keyword evidence="14 24" id="KW-1015">Disulfide bond</keyword>
<dbReference type="InterPro" id="IPR016187">
    <property type="entry name" value="CTDL_fold"/>
</dbReference>
<dbReference type="FunFam" id="3.10.100.10:FF:000004">
    <property type="entry name" value="CD44 antigen isoform X2"/>
    <property type="match status" value="1"/>
</dbReference>
<feature type="signal peptide" evidence="27">
    <location>
        <begin position="1"/>
        <end position="18"/>
    </location>
</feature>
<evidence type="ECO:0000256" key="18">
    <source>
        <dbReference type="ARBA" id="ARBA00029917"/>
    </source>
</evidence>
<dbReference type="GO" id="GO:0006954">
    <property type="term" value="P:inflammatory response"/>
    <property type="evidence" value="ECO:0007669"/>
    <property type="project" value="TreeGrafter"/>
</dbReference>
<evidence type="ECO:0000313" key="29">
    <source>
        <dbReference type="EMBL" id="KAK7122131.1"/>
    </source>
</evidence>
<dbReference type="InterPro" id="IPR000538">
    <property type="entry name" value="Link_dom"/>
</dbReference>
<dbReference type="GO" id="GO:0009986">
    <property type="term" value="C:cell surface"/>
    <property type="evidence" value="ECO:0007669"/>
    <property type="project" value="UniProtKB-ARBA"/>
</dbReference>
<evidence type="ECO:0000256" key="4">
    <source>
        <dbReference type="ARBA" id="ARBA00020474"/>
    </source>
</evidence>
<evidence type="ECO:0000256" key="13">
    <source>
        <dbReference type="ARBA" id="ARBA00023136"/>
    </source>
</evidence>
<dbReference type="GO" id="GO:0004896">
    <property type="term" value="F:cytokine receptor activity"/>
    <property type="evidence" value="ECO:0007669"/>
    <property type="project" value="TreeGrafter"/>
</dbReference>
<feature type="region of interest" description="Disordered" evidence="25">
    <location>
        <begin position="152"/>
        <end position="249"/>
    </location>
</feature>
<dbReference type="InterPro" id="IPR001231">
    <property type="entry name" value="CD44_antigen"/>
</dbReference>
<evidence type="ECO:0000256" key="7">
    <source>
        <dbReference type="ARBA" id="ARBA00022553"/>
    </source>
</evidence>
<dbReference type="GO" id="GO:0009653">
    <property type="term" value="P:anatomical structure morphogenesis"/>
    <property type="evidence" value="ECO:0007669"/>
    <property type="project" value="UniProtKB-ARBA"/>
</dbReference>
<keyword evidence="10" id="KW-0130">Cell adhesion</keyword>
<dbReference type="GO" id="GO:0016323">
    <property type="term" value="C:basolateral plasma membrane"/>
    <property type="evidence" value="ECO:0007669"/>
    <property type="project" value="TreeGrafter"/>
</dbReference>
<keyword evidence="9 27" id="KW-0732">Signal</keyword>
<evidence type="ECO:0000256" key="3">
    <source>
        <dbReference type="ARBA" id="ARBA00004613"/>
    </source>
</evidence>
<gene>
    <name evidence="29" type="ORF">R3I93_023065</name>
</gene>
<feature type="compositionally biased region" description="Low complexity" evidence="25">
    <location>
        <begin position="218"/>
        <end position="249"/>
    </location>
</feature>
<dbReference type="SUPFAM" id="SSF56436">
    <property type="entry name" value="C-type lectin-like"/>
    <property type="match status" value="1"/>
</dbReference>
<evidence type="ECO:0000256" key="17">
    <source>
        <dbReference type="ARBA" id="ARBA00023273"/>
    </source>
</evidence>
<evidence type="ECO:0000256" key="25">
    <source>
        <dbReference type="SAM" id="MobiDB-lite"/>
    </source>
</evidence>
<keyword evidence="7" id="KW-0597">Phosphoprotein</keyword>
<dbReference type="Proteomes" id="UP001364617">
    <property type="component" value="Unassembled WGS sequence"/>
</dbReference>
<dbReference type="PANTHER" id="PTHR10225:SF6">
    <property type="entry name" value="CD44 ANTIGEN"/>
    <property type="match status" value="1"/>
</dbReference>
<dbReference type="GO" id="GO:0070374">
    <property type="term" value="P:positive regulation of ERK1 and ERK2 cascade"/>
    <property type="evidence" value="ECO:0007669"/>
    <property type="project" value="TreeGrafter"/>
</dbReference>
<evidence type="ECO:0000256" key="9">
    <source>
        <dbReference type="ARBA" id="ARBA00022729"/>
    </source>
</evidence>
<comment type="caution">
    <text evidence="29">The sequence shown here is derived from an EMBL/GenBank/DDBJ whole genome shotgun (WGS) entry which is preliminary data.</text>
</comment>
<dbReference type="PRINTS" id="PR01265">
    <property type="entry name" value="LINKMODULE"/>
</dbReference>
<evidence type="ECO:0000256" key="12">
    <source>
        <dbReference type="ARBA" id="ARBA00022989"/>
    </source>
</evidence>
<evidence type="ECO:0000256" key="8">
    <source>
        <dbReference type="ARBA" id="ARBA00022692"/>
    </source>
</evidence>
<dbReference type="PROSITE" id="PS50963">
    <property type="entry name" value="LINK_2"/>
    <property type="match status" value="1"/>
</dbReference>
<keyword evidence="8 26" id="KW-0812">Transmembrane</keyword>
<comment type="subcellular location">
    <subcellularLocation>
        <location evidence="2">Cell membrane</location>
        <topology evidence="2">Single-pass type I membrane protein</topology>
    </subcellularLocation>
    <subcellularLocation>
        <location evidence="1">Cell projection</location>
        <location evidence="1">Microvillus</location>
    </subcellularLocation>
    <subcellularLocation>
        <location evidence="3">Secreted</location>
    </subcellularLocation>
</comment>
<evidence type="ECO:0000256" key="14">
    <source>
        <dbReference type="ARBA" id="ARBA00023157"/>
    </source>
</evidence>
<feature type="domain" description="Link" evidence="28">
    <location>
        <begin position="33"/>
        <end position="122"/>
    </location>
</feature>
<evidence type="ECO:0000256" key="10">
    <source>
        <dbReference type="ARBA" id="ARBA00022889"/>
    </source>
</evidence>
<dbReference type="GO" id="GO:0048731">
    <property type="term" value="P:system development"/>
    <property type="evidence" value="ECO:0007669"/>
    <property type="project" value="UniProtKB-ARBA"/>
</dbReference>
<protein>
    <recommendedName>
        <fullName evidence="4">CD44 antigen</fullName>
    </recommendedName>
    <alternativeName>
        <fullName evidence="22">GP90 lymphocyte homing/adhesion receptor</fullName>
    </alternativeName>
    <alternativeName>
        <fullName evidence="21">HUTCH-I</fullName>
    </alternativeName>
    <alternativeName>
        <fullName evidence="23">Hermes antigen</fullName>
    </alternativeName>
    <alternativeName>
        <fullName evidence="20">Hyaluronate receptor</fullName>
    </alternativeName>
    <alternativeName>
        <fullName evidence="18">Phagocytic glycoprotein 1</fullName>
    </alternativeName>
    <alternativeName>
        <fullName evidence="19">Phagocytic glycoprotein I</fullName>
    </alternativeName>
</protein>
<evidence type="ECO:0000259" key="28">
    <source>
        <dbReference type="PROSITE" id="PS50963"/>
    </source>
</evidence>
<evidence type="ECO:0000256" key="19">
    <source>
        <dbReference type="ARBA" id="ARBA00029928"/>
    </source>
</evidence>
<evidence type="ECO:0000256" key="5">
    <source>
        <dbReference type="ARBA" id="ARBA00022475"/>
    </source>
</evidence>
<evidence type="ECO:0000256" key="2">
    <source>
        <dbReference type="ARBA" id="ARBA00004251"/>
    </source>
</evidence>
<sequence length="315" mass="33765">MWMVLLGLLSGLLASSRSQSTTAVRSRSCSYVGVFHVEGKERYSLTFEMAKSLCEALSSSLANMTQVEEAYSAGFQMCRYGWLDGGELVILRHTAKDLCAGNKTGIINMIPDGNKYDALCYDAKDLSVKNCTAQIIPDSSNPVTASTDISTEVTTRQHNTGAEEHGPSTSEAWRDPSVSPPVDGTQPSATLTPEEHNENDQTEESTTLLPDANTTAMATAERTSTHDTTTAHKTGHVGPSDSSPGSHRSRSSDLLIFLLTLLAVLLILLICGIVAARKRCCGKKKTLIITKTSSGKENGASASFTQEPEMVTLVN</sequence>
<evidence type="ECO:0000313" key="30">
    <source>
        <dbReference type="Proteomes" id="UP001364617"/>
    </source>
</evidence>
<dbReference type="InterPro" id="IPR043210">
    <property type="entry name" value="CD44_antigen-like"/>
</dbReference>
<evidence type="ECO:0000256" key="26">
    <source>
        <dbReference type="SAM" id="Phobius"/>
    </source>
</evidence>
<dbReference type="GO" id="GO:0035692">
    <property type="term" value="C:macrophage migration inhibitory factor receptor complex"/>
    <property type="evidence" value="ECO:0007669"/>
    <property type="project" value="TreeGrafter"/>
</dbReference>
<comment type="caution">
    <text evidence="24">Lacks conserved residue(s) required for the propagation of feature annotation.</text>
</comment>
<dbReference type="GO" id="GO:0005540">
    <property type="term" value="F:hyaluronic acid binding"/>
    <property type="evidence" value="ECO:0007669"/>
    <property type="project" value="InterPro"/>
</dbReference>
<keyword evidence="17" id="KW-0966">Cell projection</keyword>
<dbReference type="SMART" id="SM00445">
    <property type="entry name" value="LINK"/>
    <property type="match status" value="1"/>
</dbReference>
<dbReference type="GO" id="GO:0005576">
    <property type="term" value="C:extracellular region"/>
    <property type="evidence" value="ECO:0007669"/>
    <property type="project" value="UniProtKB-SubCell"/>
</dbReference>